<name>A0A7I8L3T9_SPIIN</name>
<protein>
    <submittedName>
        <fullName evidence="3">Uncharacterized protein</fullName>
    </submittedName>
</protein>
<evidence type="ECO:0000256" key="2">
    <source>
        <dbReference type="SAM" id="SignalP"/>
    </source>
</evidence>
<sequence length="205" mass="22188">MAITRSSALLSLLAPLLLLSSVGASSDAPFLVVHKKVDLFRLKSGVEQVTVSIDVYNQGSATAYDVILNDDSWEKGTFDLVSGSTSKTWEKLETGSISSHSFVLESKVKGLYHGSPAFVKFRVPSKSALQEAYSTPILPLDILADKPPLDKLNWSSFHSLYLPRVDSKKLVAKYGSLVSVLAIVGLFIYLVASPPSAAKSSKKKR</sequence>
<feature type="transmembrane region" description="Helical" evidence="1">
    <location>
        <begin position="174"/>
        <end position="192"/>
    </location>
</feature>
<dbReference type="Pfam" id="PF05753">
    <property type="entry name" value="TRAP_beta"/>
    <property type="match status" value="1"/>
</dbReference>
<proteinExistence type="predicted"/>
<evidence type="ECO:0000256" key="1">
    <source>
        <dbReference type="SAM" id="Phobius"/>
    </source>
</evidence>
<keyword evidence="4" id="KW-1185">Reference proteome</keyword>
<dbReference type="OrthoDB" id="5860827at2759"/>
<accession>A0A7I8L3T9</accession>
<dbReference type="GO" id="GO:0005783">
    <property type="term" value="C:endoplasmic reticulum"/>
    <property type="evidence" value="ECO:0007669"/>
    <property type="project" value="TreeGrafter"/>
</dbReference>
<dbReference type="EMBL" id="LR746274">
    <property type="protein sequence ID" value="CAA7404659.1"/>
    <property type="molecule type" value="Genomic_DNA"/>
</dbReference>
<dbReference type="PANTHER" id="PTHR12861:SF3">
    <property type="entry name" value="TRANSLOCON-ASSOCIATED PROTEIN SUBUNIT BETA"/>
    <property type="match status" value="1"/>
</dbReference>
<gene>
    <name evidence="3" type="ORF">SI8410_11015337</name>
</gene>
<organism evidence="3 4">
    <name type="scientific">Spirodela intermedia</name>
    <name type="common">Intermediate duckweed</name>
    <dbReference type="NCBI Taxonomy" id="51605"/>
    <lineage>
        <taxon>Eukaryota</taxon>
        <taxon>Viridiplantae</taxon>
        <taxon>Streptophyta</taxon>
        <taxon>Embryophyta</taxon>
        <taxon>Tracheophyta</taxon>
        <taxon>Spermatophyta</taxon>
        <taxon>Magnoliopsida</taxon>
        <taxon>Liliopsida</taxon>
        <taxon>Araceae</taxon>
        <taxon>Lemnoideae</taxon>
        <taxon>Spirodela</taxon>
    </lineage>
</organism>
<keyword evidence="1" id="KW-0812">Transmembrane</keyword>
<evidence type="ECO:0000313" key="4">
    <source>
        <dbReference type="Proteomes" id="UP000663760"/>
    </source>
</evidence>
<keyword evidence="2" id="KW-0732">Signal</keyword>
<keyword evidence="1" id="KW-1133">Transmembrane helix</keyword>
<feature type="signal peptide" evidence="2">
    <location>
        <begin position="1"/>
        <end position="24"/>
    </location>
</feature>
<feature type="chain" id="PRO_5029593193" evidence="2">
    <location>
        <begin position="25"/>
        <end position="205"/>
    </location>
</feature>
<reference evidence="3" key="1">
    <citation type="submission" date="2020-02" db="EMBL/GenBank/DDBJ databases">
        <authorList>
            <person name="Scholz U."/>
            <person name="Mascher M."/>
            <person name="Fiebig A."/>
        </authorList>
    </citation>
    <scope>NUCLEOTIDE SEQUENCE</scope>
</reference>
<dbReference type="AlphaFoldDB" id="A0A7I8L3T9"/>
<keyword evidence="1" id="KW-0472">Membrane</keyword>
<dbReference type="Proteomes" id="UP000663760">
    <property type="component" value="Chromosome 11"/>
</dbReference>
<dbReference type="PANTHER" id="PTHR12861">
    <property type="entry name" value="TRANSLOCON-ASSOCIATED PROTEIN, BETA SUBUNIT PRECURSOR TRAP-BETA SIGNAL SEQUENCE RECEPTOR BETA SUBUNIT"/>
    <property type="match status" value="1"/>
</dbReference>
<evidence type="ECO:0000313" key="3">
    <source>
        <dbReference type="EMBL" id="CAA7404659.1"/>
    </source>
</evidence>